<dbReference type="Pfam" id="PF07288">
    <property type="entry name" value="RpoY"/>
    <property type="match status" value="1"/>
</dbReference>
<comment type="function">
    <text evidence="5">A non-essential component of RNA polymerase (RNAP).</text>
</comment>
<comment type="catalytic activity">
    <reaction evidence="5">
        <text>RNA(n) + a ribonucleoside 5'-triphosphate = RNA(n+1) + diphosphate</text>
        <dbReference type="Rhea" id="RHEA:21248"/>
        <dbReference type="Rhea" id="RHEA-COMP:14527"/>
        <dbReference type="Rhea" id="RHEA-COMP:17342"/>
        <dbReference type="ChEBI" id="CHEBI:33019"/>
        <dbReference type="ChEBI" id="CHEBI:61557"/>
        <dbReference type="ChEBI" id="CHEBI:140395"/>
        <dbReference type="EC" id="2.7.7.6"/>
    </reaction>
</comment>
<dbReference type="Proteomes" id="UP000460949">
    <property type="component" value="Unassembled WGS sequence"/>
</dbReference>
<evidence type="ECO:0000313" key="7">
    <source>
        <dbReference type="Proteomes" id="UP000460949"/>
    </source>
</evidence>
<evidence type="ECO:0000256" key="2">
    <source>
        <dbReference type="ARBA" id="ARBA00022679"/>
    </source>
</evidence>
<evidence type="ECO:0000256" key="1">
    <source>
        <dbReference type="ARBA" id="ARBA00022478"/>
    </source>
</evidence>
<evidence type="ECO:0000256" key="4">
    <source>
        <dbReference type="ARBA" id="ARBA00023163"/>
    </source>
</evidence>
<comment type="subunit">
    <text evidence="5">RNAP is composed of a core of 2 alpha, a beta and a beta' subunit. The core is associated with a delta subunit, and at least one of epsilon or omega. When a sigma factor is associated with the core the holoenzyme is formed, which can initiate transcription.</text>
</comment>
<accession>A0A845DYA8</accession>
<dbReference type="RefSeq" id="WP_160835454.1">
    <property type="nucleotide sequence ID" value="NZ_JAIVAK010000007.1"/>
</dbReference>
<keyword evidence="2 5" id="KW-0808">Transferase</keyword>
<dbReference type="InterPro" id="IPR009907">
    <property type="entry name" value="RpoY"/>
</dbReference>
<gene>
    <name evidence="5" type="primary">rpoY</name>
    <name evidence="6" type="ORF">GLW04_03940</name>
</gene>
<dbReference type="HAMAP" id="MF_01553">
    <property type="entry name" value="RNApol_bact_RpoY"/>
    <property type="match status" value="1"/>
</dbReference>
<dbReference type="Gene3D" id="3.10.20.730">
    <property type="entry name" value="RNAP, epsilon subunit-like"/>
    <property type="match status" value="1"/>
</dbReference>
<dbReference type="GO" id="GO:0003677">
    <property type="term" value="F:DNA binding"/>
    <property type="evidence" value="ECO:0007669"/>
    <property type="project" value="UniProtKB-UniRule"/>
</dbReference>
<comment type="similarity">
    <text evidence="5">Belongs to the RNA polymerase subunit epsilon family.</text>
</comment>
<reference evidence="6 7" key="1">
    <citation type="submission" date="2019-11" db="EMBL/GenBank/DDBJ databases">
        <title>Genome sequences of 17 halophilic strains isolated from different environments.</title>
        <authorList>
            <person name="Furrow R.E."/>
        </authorList>
    </citation>
    <scope>NUCLEOTIDE SEQUENCE [LARGE SCALE GENOMIC DNA]</scope>
    <source>
        <strain evidence="6 7">22511_23_Filter</strain>
    </source>
</reference>
<comment type="caution">
    <text evidence="6">The sequence shown here is derived from an EMBL/GenBank/DDBJ whole genome shotgun (WGS) entry which is preliminary data.</text>
</comment>
<protein>
    <recommendedName>
        <fullName evidence="5">DNA-directed RNA polymerase subunit epsilon</fullName>
        <shortName evidence="5">RNAP epsilon subunit</shortName>
        <ecNumber evidence="5">2.7.7.6</ecNumber>
    </recommendedName>
    <alternativeName>
        <fullName evidence="5">RNA polymerase epsilon subunit</fullName>
    </alternativeName>
    <alternativeName>
        <fullName evidence="5">Transcriptase subunit epsilon</fullName>
    </alternativeName>
</protein>
<evidence type="ECO:0000313" key="6">
    <source>
        <dbReference type="EMBL" id="MYL19027.1"/>
    </source>
</evidence>
<evidence type="ECO:0000256" key="3">
    <source>
        <dbReference type="ARBA" id="ARBA00022695"/>
    </source>
</evidence>
<dbReference type="GO" id="GO:0003899">
    <property type="term" value="F:DNA-directed RNA polymerase activity"/>
    <property type="evidence" value="ECO:0007669"/>
    <property type="project" value="UniProtKB-UniRule"/>
</dbReference>
<name>A0A845DYA8_9BACI</name>
<dbReference type="NCBIfam" id="NF010188">
    <property type="entry name" value="PRK13667.1"/>
    <property type="match status" value="1"/>
</dbReference>
<dbReference type="EMBL" id="WMET01000001">
    <property type="protein sequence ID" value="MYL19027.1"/>
    <property type="molecule type" value="Genomic_DNA"/>
</dbReference>
<organism evidence="6 7">
    <name type="scientific">Halobacillus litoralis</name>
    <dbReference type="NCBI Taxonomy" id="45668"/>
    <lineage>
        <taxon>Bacteria</taxon>
        <taxon>Bacillati</taxon>
        <taxon>Bacillota</taxon>
        <taxon>Bacilli</taxon>
        <taxon>Bacillales</taxon>
        <taxon>Bacillaceae</taxon>
        <taxon>Halobacillus</taxon>
    </lineage>
</organism>
<dbReference type="AlphaFoldDB" id="A0A845DYA8"/>
<keyword evidence="4 5" id="KW-0804">Transcription</keyword>
<dbReference type="GO" id="GO:0006351">
    <property type="term" value="P:DNA-templated transcription"/>
    <property type="evidence" value="ECO:0007669"/>
    <property type="project" value="UniProtKB-UniRule"/>
</dbReference>
<evidence type="ECO:0000256" key="5">
    <source>
        <dbReference type="HAMAP-Rule" id="MF_01553"/>
    </source>
</evidence>
<dbReference type="OrthoDB" id="2147503at2"/>
<keyword evidence="1 5" id="KW-0240">DNA-directed RNA polymerase</keyword>
<dbReference type="GO" id="GO:0000428">
    <property type="term" value="C:DNA-directed RNA polymerase complex"/>
    <property type="evidence" value="ECO:0007669"/>
    <property type="project" value="UniProtKB-KW"/>
</dbReference>
<dbReference type="EC" id="2.7.7.6" evidence="5"/>
<sequence>MIFKVLYQELDTEVPVRERTDSMYLEAETERQVREKLKNAGLNIEYIQVLDEDHLAYEQQSEDFKLEQF</sequence>
<proteinExistence type="inferred from homology"/>
<keyword evidence="3 5" id="KW-0548">Nucleotidyltransferase</keyword>